<feature type="domain" description="Pesticidal crystal protein" evidence="7">
    <location>
        <begin position="511"/>
        <end position="649"/>
    </location>
</feature>
<name>A0A0X7YG64_BACTU</name>
<dbReference type="GO" id="GO:0005102">
    <property type="term" value="F:signaling receptor binding"/>
    <property type="evidence" value="ECO:0007669"/>
    <property type="project" value="InterPro"/>
</dbReference>
<dbReference type="InterPro" id="IPR036716">
    <property type="entry name" value="Pest_crys_N_sf"/>
</dbReference>
<dbReference type="InterPro" id="IPR008979">
    <property type="entry name" value="Galactose-bd-like_sf"/>
</dbReference>
<keyword evidence="4" id="KW-0843">Virulence</keyword>
<dbReference type="Gene3D" id="2.60.120.260">
    <property type="entry name" value="Galactose-binding domain-like"/>
    <property type="match status" value="2"/>
</dbReference>
<dbReference type="Pfam" id="PF03944">
    <property type="entry name" value="Endotoxin_C"/>
    <property type="match status" value="1"/>
</dbReference>
<evidence type="ECO:0000256" key="4">
    <source>
        <dbReference type="ARBA" id="ARBA00023026"/>
    </source>
</evidence>
<dbReference type="SUPFAM" id="SSF51096">
    <property type="entry name" value="delta-Endotoxin (insectocide), middle domain"/>
    <property type="match status" value="1"/>
</dbReference>
<evidence type="ECO:0000313" key="11">
    <source>
        <dbReference type="EMBL" id="AFU51811.1"/>
    </source>
</evidence>
<evidence type="ECO:0000259" key="9">
    <source>
        <dbReference type="Pfam" id="PF17997"/>
    </source>
</evidence>
<dbReference type="GO" id="GO:0090729">
    <property type="term" value="F:toxin activity"/>
    <property type="evidence" value="ECO:0007669"/>
    <property type="project" value="UniProtKB-KW"/>
</dbReference>
<evidence type="ECO:0000259" key="7">
    <source>
        <dbReference type="Pfam" id="PF03944"/>
    </source>
</evidence>
<dbReference type="Gene3D" id="2.100.10.10">
    <property type="entry name" value="Pesticidal crystal protein, central domain"/>
    <property type="match status" value="1"/>
</dbReference>
<protein>
    <recommendedName>
        <fullName evidence="5">Crystaline entomocidal protoxin</fullName>
    </recommendedName>
</protein>
<dbReference type="GO" id="GO:0001907">
    <property type="term" value="P:symbiont-mediated killing of host cell"/>
    <property type="evidence" value="ECO:0007669"/>
    <property type="project" value="InterPro"/>
</dbReference>
<dbReference type="InterPro" id="IPR041587">
    <property type="entry name" value="Cry_V"/>
</dbReference>
<dbReference type="InterPro" id="IPR001178">
    <property type="entry name" value="Pest_cryst_dom_II"/>
</dbReference>
<dbReference type="GO" id="GO:0030435">
    <property type="term" value="P:sporulation resulting in formation of a cellular spore"/>
    <property type="evidence" value="ECO:0007669"/>
    <property type="project" value="UniProtKB-KW"/>
</dbReference>
<dbReference type="PANTHER" id="PTHR37003">
    <property type="entry name" value="ENDOTOXIN_N DOMAIN-CONTAINING PROTEIN-RELATED"/>
    <property type="match status" value="1"/>
</dbReference>
<dbReference type="InterPro" id="IPR048645">
    <property type="entry name" value="Cry1Ac-like_dom-VII"/>
</dbReference>
<evidence type="ECO:0000259" key="8">
    <source>
        <dbReference type="Pfam" id="PF03945"/>
    </source>
</evidence>
<feature type="domain" description="Cry1Ac-like" evidence="10">
    <location>
        <begin position="1022"/>
        <end position="1099"/>
    </location>
</feature>
<keyword evidence="2" id="KW-0800">Toxin</keyword>
<evidence type="ECO:0000256" key="5">
    <source>
        <dbReference type="ARBA" id="ARBA00029653"/>
    </source>
</evidence>
<evidence type="ECO:0000256" key="2">
    <source>
        <dbReference type="ARBA" id="ARBA00022656"/>
    </source>
</evidence>
<dbReference type="InterPro" id="IPR005639">
    <property type="entry name" value="Pest_crys_dom_I"/>
</dbReference>
<proteinExistence type="inferred from homology"/>
<evidence type="ECO:0000256" key="3">
    <source>
        <dbReference type="ARBA" id="ARBA00022969"/>
    </source>
</evidence>
<dbReference type="Gene3D" id="1.20.190.10">
    <property type="entry name" value="Pesticidal crystal protein, N-terminal domain"/>
    <property type="match status" value="1"/>
</dbReference>
<dbReference type="SUPFAM" id="SSF56849">
    <property type="entry name" value="delta-Endotoxin (insectocide), N-terminal domain"/>
    <property type="match status" value="1"/>
</dbReference>
<dbReference type="Pfam" id="PF03945">
    <property type="entry name" value="Endotoxin_N"/>
    <property type="match status" value="1"/>
</dbReference>
<dbReference type="SMR" id="A0A0X7YG64"/>
<sequence>MSPNNQNEYDIIDASSRTSVSNDSVRYPLAEDPNAALQNMNYKEYLRMSGGDPEGFISIPTAIGTATSIIGGIADLLGIPGISFVGGFISTLLDLLWPPEPDPWELFMEQVEELINQRIETQVRNRALSELEGLSDLLKLYQNYFELWDNNKSNTRLLNNLRNQFQIVDNFFTQYMPIFRIAGNEVLLLTVYAQAANLHLLLLRDMSVYGEEWGVNPALIENYYNRQIQLTAQYTDHCVRWYNTGLEELRGTTAQQWVHFDRYRREMTLMVLDIIALFPSYDIRLYPQGTNTELTREIYTPVGTFVTEGGSLTTRVISWHDMRPPNFPSFSTIENTVVRSPALFTVLRELEISSMRRNEGSFTFYYYWSGQMTGHSNINDSSIRRIGGGDLTNDRANVPLNNRNVYRAIWNYIGRFGGSLLGVNPVDFFFTDNTQFTYERPRFGMGSGGQIRIDSGEEVPFESHTDYSHIVSSASSFPLWTNAGTRLGSVVTFGWTHSSVDLENTIHPERINQIPAVKAIQGSGRIFPVVRGPGFTGGDLAQMPVTGEGLWFNGRIEPDALNKAFRVRVRYATNGLIRLAFNIAGDQNQVLLFPSTMTNERVSRFEDFNYITFPGIFTFRSTNSSWFLRPEGNFIGNVYIDRIEFIPVDETFEAEQDLEKAKKAVNALFTNRKDALRAGVTDYQINQAANLIECVSNELYPNEKRMLLDAVKEAKRLSGARNLLQDAGFHMIYENGENGWTTSTGVEIVEGDVLFKGNSLRLSSAREIGTENYPTYLYQKIDETRLKPNTRYRLRGFIGSSQNLEIYVTRYQTQRVVKNVADNLLPDVYPVNDCGGVNRCSEQNYVNTVLEAENNVSIGNRSSDSHEFSIHVDTGEVNYNENTGIWIVFKITTTDGYATLGNLELVEEGPLSGDTLERVRKQEKQWQDQMARRRAETETRYGAAKQAIDRLFIDYQDQQLSPGTDISDLTAAQNVVQSIPYVYNDMLPEIPGMNYTSVTELTNRLQQAWDLYDQRNSIQNGDFRNDVSNWNVTPEVNIQQMNDTSVLVIPNWDSQASQQITVQPNRRYVLRVTARKEGNGDGYVTIRDGANHTETLTFNTCDYNGSSVYQEQAMYTNGQDTNDVYNTQSVNRNGSNSAYHTQAPNTNSYHTSGMYGDQTSYVTKTVEFIPHTEQVWIEMSETEGVFYIESVELIVEEN</sequence>
<dbReference type="InterPro" id="IPR005638">
    <property type="entry name" value="Pest_crys_dom-III"/>
</dbReference>
<evidence type="ECO:0000259" key="6">
    <source>
        <dbReference type="Pfam" id="PF00555"/>
    </source>
</evidence>
<reference evidence="11" key="1">
    <citation type="submission" date="2012-03" db="EMBL/GenBank/DDBJ databases">
        <authorList>
            <person name="Mohankumar C."/>
            <person name="Salini B."/>
            <person name="Harish M."/>
            <person name="Sooraj B."/>
        </authorList>
    </citation>
    <scope>NUCLEOTIDE SEQUENCE</scope>
    <source>
        <strain evidence="11">62</strain>
    </source>
</reference>
<organism evidence="11">
    <name type="scientific">Bacillus thuringiensis</name>
    <dbReference type="NCBI Taxonomy" id="1428"/>
    <lineage>
        <taxon>Bacteria</taxon>
        <taxon>Bacillati</taxon>
        <taxon>Bacillota</taxon>
        <taxon>Bacilli</taxon>
        <taxon>Bacillales</taxon>
        <taxon>Bacillaceae</taxon>
        <taxon>Bacillus</taxon>
        <taxon>Bacillus cereus group</taxon>
    </lineage>
</organism>
<dbReference type="CDD" id="cd04085">
    <property type="entry name" value="delta_endotoxin_C"/>
    <property type="match status" value="1"/>
</dbReference>
<dbReference type="Pfam" id="PF21463">
    <property type="entry name" value="Cry1Ac_dom-VII"/>
    <property type="match status" value="1"/>
</dbReference>
<comment type="similarity">
    <text evidence="1">Belongs to the delta endotoxin family.</text>
</comment>
<dbReference type="Pfam" id="PF00555">
    <property type="entry name" value="Endotoxin_M"/>
    <property type="match status" value="1"/>
</dbReference>
<accession>A0A0X7YG64</accession>
<dbReference type="InterPro" id="IPR038979">
    <property type="entry name" value="Pest_crys"/>
</dbReference>
<dbReference type="Pfam" id="PF17997">
    <property type="entry name" value="Cry1Ac_D5"/>
    <property type="match status" value="1"/>
</dbReference>
<dbReference type="PANTHER" id="PTHR37003:SF2">
    <property type="entry name" value="PESTICIDAL CRYSTAL PROTEIN N-TERMINAL DOMAIN-CONTAINING PROTEIN"/>
    <property type="match status" value="1"/>
</dbReference>
<dbReference type="EMBL" id="JQ740599">
    <property type="protein sequence ID" value="AFU51811.1"/>
    <property type="molecule type" value="Genomic_DNA"/>
</dbReference>
<feature type="domain" description="Pesticidal crystal protein" evidence="8">
    <location>
        <begin position="82"/>
        <end position="282"/>
    </location>
</feature>
<dbReference type="AlphaFoldDB" id="A0A0X7YG64"/>
<feature type="domain" description="Pesticidal crystal protein Cry" evidence="9">
    <location>
        <begin position="724"/>
        <end position="909"/>
    </location>
</feature>
<evidence type="ECO:0000259" key="10">
    <source>
        <dbReference type="Pfam" id="PF21463"/>
    </source>
</evidence>
<dbReference type="InterPro" id="IPR036399">
    <property type="entry name" value="Pest_cryst_cen_dom_sf"/>
</dbReference>
<feature type="domain" description="Pesticidal crystal protein" evidence="6">
    <location>
        <begin position="290"/>
        <end position="501"/>
    </location>
</feature>
<dbReference type="SUPFAM" id="SSF49785">
    <property type="entry name" value="Galactose-binding domain-like"/>
    <property type="match status" value="2"/>
</dbReference>
<evidence type="ECO:0000256" key="1">
    <source>
        <dbReference type="ARBA" id="ARBA00007819"/>
    </source>
</evidence>
<keyword evidence="3" id="KW-0749">Sporulation</keyword>